<reference evidence="2 3" key="1">
    <citation type="journal article" date="2018" name="Science">
        <title>The opium poppy genome and morphinan production.</title>
        <authorList>
            <person name="Guo L."/>
            <person name="Winzer T."/>
            <person name="Yang X."/>
            <person name="Li Y."/>
            <person name="Ning Z."/>
            <person name="He Z."/>
            <person name="Teodor R."/>
            <person name="Lu Y."/>
            <person name="Bowser T.A."/>
            <person name="Graham I.A."/>
            <person name="Ye K."/>
        </authorList>
    </citation>
    <scope>NUCLEOTIDE SEQUENCE [LARGE SCALE GENOMIC DNA]</scope>
    <source>
        <strain evidence="3">cv. HN1</strain>
        <tissue evidence="2">Leaves</tissue>
    </source>
</reference>
<dbReference type="AlphaFoldDB" id="A0A4Y7IRW2"/>
<dbReference type="Gramene" id="RZC50540">
    <property type="protein sequence ID" value="RZC50540"/>
    <property type="gene ID" value="C5167_018966"/>
</dbReference>
<feature type="region of interest" description="Disordered" evidence="1">
    <location>
        <begin position="54"/>
        <end position="106"/>
    </location>
</feature>
<evidence type="ECO:0000313" key="3">
    <source>
        <dbReference type="Proteomes" id="UP000316621"/>
    </source>
</evidence>
<dbReference type="EMBL" id="CM010716">
    <property type="protein sequence ID" value="RZC50540.1"/>
    <property type="molecule type" value="Genomic_DNA"/>
</dbReference>
<feature type="non-terminal residue" evidence="2">
    <location>
        <position position="179"/>
    </location>
</feature>
<sequence>MDSENKIAETMRSIENMWRLFYENQISRNLPTLDEDTLGFKRVINNIAEHAVQSQLKDDHHHHPGRHNTGVKSSKEDETVHAHHRSVANPVSNGKLHPRQSNDQMVNRRTQVKNEPKQHGNVRNFFGGVVGHFLGSNKSKPSTADKRRLERTVTGKRNVAVKKVHWLEKIQRRLERTVT</sequence>
<dbReference type="Proteomes" id="UP000316621">
    <property type="component" value="Chromosome 2"/>
</dbReference>
<protein>
    <submittedName>
        <fullName evidence="2">Uncharacterized protein</fullName>
    </submittedName>
</protein>
<evidence type="ECO:0000313" key="2">
    <source>
        <dbReference type="EMBL" id="RZC50540.1"/>
    </source>
</evidence>
<accession>A0A4Y7IRW2</accession>
<organism evidence="2 3">
    <name type="scientific">Papaver somniferum</name>
    <name type="common">Opium poppy</name>
    <dbReference type="NCBI Taxonomy" id="3469"/>
    <lineage>
        <taxon>Eukaryota</taxon>
        <taxon>Viridiplantae</taxon>
        <taxon>Streptophyta</taxon>
        <taxon>Embryophyta</taxon>
        <taxon>Tracheophyta</taxon>
        <taxon>Spermatophyta</taxon>
        <taxon>Magnoliopsida</taxon>
        <taxon>Ranunculales</taxon>
        <taxon>Papaveraceae</taxon>
        <taxon>Papaveroideae</taxon>
        <taxon>Papaver</taxon>
    </lineage>
</organism>
<proteinExistence type="predicted"/>
<gene>
    <name evidence="2" type="ORF">C5167_018966</name>
</gene>
<evidence type="ECO:0000256" key="1">
    <source>
        <dbReference type="SAM" id="MobiDB-lite"/>
    </source>
</evidence>
<keyword evidence="3" id="KW-1185">Reference proteome</keyword>
<name>A0A4Y7IRW2_PAPSO</name>